<reference evidence="3" key="1">
    <citation type="submission" date="2014-12" db="EMBL/GenBank/DDBJ databases">
        <title>Genome Sequence of Valsa Canker Pathogens Uncovers a Specific Adaption of Colonization on Woody Bark.</title>
        <authorList>
            <person name="Yin Z."/>
            <person name="Liu H."/>
            <person name="Gao X."/>
            <person name="Li Z."/>
            <person name="Song N."/>
            <person name="Ke X."/>
            <person name="Dai Q."/>
            <person name="Wu Y."/>
            <person name="Sun Y."/>
            <person name="Xu J.-R."/>
            <person name="Kang Z.K."/>
            <person name="Wang L."/>
            <person name="Huang L."/>
        </authorList>
    </citation>
    <scope>NUCLEOTIDE SEQUENCE [LARGE SCALE GENOMIC DNA]</scope>
    <source>
        <strain evidence="3">SXYL134</strain>
    </source>
</reference>
<dbReference type="EMBL" id="KN714722">
    <property type="protein sequence ID" value="KUI58964.1"/>
    <property type="molecule type" value="Genomic_DNA"/>
</dbReference>
<organism evidence="2 3">
    <name type="scientific">Cytospora mali</name>
    <name type="common">Apple Valsa canker fungus</name>
    <name type="synonym">Valsa mali</name>
    <dbReference type="NCBI Taxonomy" id="578113"/>
    <lineage>
        <taxon>Eukaryota</taxon>
        <taxon>Fungi</taxon>
        <taxon>Dikarya</taxon>
        <taxon>Ascomycota</taxon>
        <taxon>Pezizomycotina</taxon>
        <taxon>Sordariomycetes</taxon>
        <taxon>Sordariomycetidae</taxon>
        <taxon>Diaporthales</taxon>
        <taxon>Cytosporaceae</taxon>
        <taxon>Cytospora</taxon>
    </lineage>
</organism>
<protein>
    <submittedName>
        <fullName evidence="2">Uncharacterized protein</fullName>
    </submittedName>
</protein>
<gene>
    <name evidence="2" type="ORF">VP1G_06228</name>
</gene>
<evidence type="ECO:0000313" key="3">
    <source>
        <dbReference type="Proteomes" id="UP000078576"/>
    </source>
</evidence>
<evidence type="ECO:0000313" key="2">
    <source>
        <dbReference type="EMBL" id="KUI58964.1"/>
    </source>
</evidence>
<evidence type="ECO:0000256" key="1">
    <source>
        <dbReference type="SAM" id="MobiDB-lite"/>
    </source>
</evidence>
<dbReference type="Proteomes" id="UP000078576">
    <property type="component" value="Unassembled WGS sequence"/>
</dbReference>
<name>A0A194V4X4_CYTMA</name>
<feature type="region of interest" description="Disordered" evidence="1">
    <location>
        <begin position="148"/>
        <end position="203"/>
    </location>
</feature>
<keyword evidence="3" id="KW-1185">Reference proteome</keyword>
<sequence>MAEPRSLDLTALEAVVTWTGTNGRTHCLSRRDNEPPTQVALDIKYKEIQVQSVALRTCRALWRLVGSLEAQTTWPTYGLAYVLGPNHSFSIYLDAHDLSSTSLLREFVDAIGDPAIDVQSTGADDIVSLYSGQGGRFLDDAELSASGPLAIPPSPPSYGNIEAPPPLAPLESEHVAGPSTSNKSRKRRRDSDIDETSTGPSVESLVETMYHRFHHDMKGTLRQSRDEDRAFMTELVEKVKSEIMAEIEKQKTEMKQYVDSCTDELDYRLADVERGVEDNNDRVDMQVDDAVVSYKIEVEEEKETFKFEMRGFVIERLDEIQDSAVEEIEKRGMERLNGAKVSIEQASIKLG</sequence>
<dbReference type="AlphaFoldDB" id="A0A194V4X4"/>
<proteinExistence type="predicted"/>
<accession>A0A194V4X4</accession>
<dbReference type="OrthoDB" id="47007at2759"/>